<feature type="transmembrane region" description="Helical" evidence="7">
    <location>
        <begin position="352"/>
        <end position="373"/>
    </location>
</feature>
<feature type="transmembrane region" description="Helical" evidence="7">
    <location>
        <begin position="168"/>
        <end position="186"/>
    </location>
</feature>
<dbReference type="CDD" id="cd17325">
    <property type="entry name" value="MFS_MdtG_SLC18_like"/>
    <property type="match status" value="1"/>
</dbReference>
<evidence type="ECO:0000313" key="9">
    <source>
        <dbReference type="EMBL" id="OMH29292.1"/>
    </source>
</evidence>
<dbReference type="PRINTS" id="PR01035">
    <property type="entry name" value="TCRTETA"/>
</dbReference>
<keyword evidence="2" id="KW-0813">Transport</keyword>
<accession>A0A1R1LP63</accession>
<keyword evidence="3" id="KW-1003">Cell membrane</keyword>
<keyword evidence="10" id="KW-1185">Reference proteome</keyword>
<evidence type="ECO:0000256" key="6">
    <source>
        <dbReference type="ARBA" id="ARBA00023136"/>
    </source>
</evidence>
<evidence type="ECO:0000313" key="10">
    <source>
        <dbReference type="Proteomes" id="UP000187085"/>
    </source>
</evidence>
<feature type="domain" description="Major facilitator superfamily (MFS) profile" evidence="8">
    <location>
        <begin position="15"/>
        <end position="405"/>
    </location>
</feature>
<evidence type="ECO:0000256" key="3">
    <source>
        <dbReference type="ARBA" id="ARBA00022475"/>
    </source>
</evidence>
<evidence type="ECO:0000256" key="2">
    <source>
        <dbReference type="ARBA" id="ARBA00022448"/>
    </source>
</evidence>
<keyword evidence="4 7" id="KW-0812">Transmembrane</keyword>
<dbReference type="InterPro" id="IPR036259">
    <property type="entry name" value="MFS_trans_sf"/>
</dbReference>
<dbReference type="GO" id="GO:0022857">
    <property type="term" value="F:transmembrane transporter activity"/>
    <property type="evidence" value="ECO:0007669"/>
    <property type="project" value="InterPro"/>
</dbReference>
<dbReference type="InterPro" id="IPR020846">
    <property type="entry name" value="MFS_dom"/>
</dbReference>
<dbReference type="InterPro" id="IPR050171">
    <property type="entry name" value="MFS_Transporters"/>
</dbReference>
<feature type="transmembrane region" description="Helical" evidence="7">
    <location>
        <begin position="47"/>
        <end position="68"/>
    </location>
</feature>
<organism evidence="9 10">
    <name type="scientific">Tersicoccus phoenicis</name>
    <dbReference type="NCBI Taxonomy" id="554083"/>
    <lineage>
        <taxon>Bacteria</taxon>
        <taxon>Bacillati</taxon>
        <taxon>Actinomycetota</taxon>
        <taxon>Actinomycetes</taxon>
        <taxon>Micrococcales</taxon>
        <taxon>Micrococcaceae</taxon>
        <taxon>Tersicoccus</taxon>
    </lineage>
</organism>
<evidence type="ECO:0000259" key="8">
    <source>
        <dbReference type="PROSITE" id="PS50850"/>
    </source>
</evidence>
<dbReference type="GO" id="GO:0005886">
    <property type="term" value="C:plasma membrane"/>
    <property type="evidence" value="ECO:0007669"/>
    <property type="project" value="UniProtKB-SubCell"/>
</dbReference>
<dbReference type="Gene3D" id="1.20.1250.20">
    <property type="entry name" value="MFS general substrate transporter like domains"/>
    <property type="match status" value="2"/>
</dbReference>
<keyword evidence="5 7" id="KW-1133">Transmembrane helix</keyword>
<feature type="transmembrane region" description="Helical" evidence="7">
    <location>
        <begin position="379"/>
        <end position="401"/>
    </location>
</feature>
<dbReference type="PANTHER" id="PTHR23517">
    <property type="entry name" value="RESISTANCE PROTEIN MDTM, PUTATIVE-RELATED-RELATED"/>
    <property type="match status" value="1"/>
</dbReference>
<proteinExistence type="predicted"/>
<dbReference type="AlphaFoldDB" id="A0A1R1LP63"/>
<name>A0A1R1LP63_9MICC</name>
<evidence type="ECO:0000256" key="1">
    <source>
        <dbReference type="ARBA" id="ARBA00004651"/>
    </source>
</evidence>
<dbReference type="InterPro" id="IPR001958">
    <property type="entry name" value="Tet-R_TetA/multi-R_MdtG-like"/>
</dbReference>
<feature type="transmembrane region" description="Helical" evidence="7">
    <location>
        <begin position="318"/>
        <end position="340"/>
    </location>
</feature>
<dbReference type="RefSeq" id="WP_076700759.1">
    <property type="nucleotide sequence ID" value="NZ_MRDE01000006.1"/>
</dbReference>
<feature type="transmembrane region" description="Helical" evidence="7">
    <location>
        <begin position="264"/>
        <end position="281"/>
    </location>
</feature>
<feature type="transmembrane region" description="Helical" evidence="7">
    <location>
        <begin position="80"/>
        <end position="99"/>
    </location>
</feature>
<evidence type="ECO:0000256" key="4">
    <source>
        <dbReference type="ARBA" id="ARBA00022692"/>
    </source>
</evidence>
<dbReference type="PANTHER" id="PTHR23517:SF3">
    <property type="entry name" value="INTEGRAL MEMBRANE TRANSPORT PROTEIN"/>
    <property type="match status" value="1"/>
</dbReference>
<gene>
    <name evidence="9" type="ORF">BKD30_00970</name>
</gene>
<comment type="subcellular location">
    <subcellularLocation>
        <location evidence="1">Cell membrane</location>
        <topology evidence="1">Multi-pass membrane protein</topology>
    </subcellularLocation>
</comment>
<evidence type="ECO:0000256" key="7">
    <source>
        <dbReference type="SAM" id="Phobius"/>
    </source>
</evidence>
<sequence>MTSMAGRDDFSLRRFVVPVFGPSVLFAVGEGAILPVVPLTARDLGGSVAVAALIVTLIGIGSLLSNIPASILTARIGERWAIVAAAVLCAVAMLVALLASDLAMLAVAVLLIGVSAAVFNLARQLYLTVMVEPRYRARALSSLGGSMRIGLFIGPFVGAAAIQLVGLGGAYVVGIVALVAAGAIALSMPDPPLPTRALPVLTGDREADQSPVLPVTIRSVLRSHRRVYATIGTCVVFVAAVRQARQVVIPLWADHLGLDPSTISVVYGISGAVDMLVFYPAGRLMDTRGRLAVAGPSMLVMGVALLLCPLTTATVPFLLVAVLLGFGNGIGSGLVMTLGADYSPPDGRAQFLGVWRFMADAGSTAGPLVLSAVTDAVSLAAGVGATGVLGLIAATLFLILLPRIRPANA</sequence>
<dbReference type="InterPro" id="IPR011701">
    <property type="entry name" value="MFS"/>
</dbReference>
<feature type="transmembrane region" description="Helical" evidence="7">
    <location>
        <begin position="293"/>
        <end position="312"/>
    </location>
</feature>
<keyword evidence="6 7" id="KW-0472">Membrane</keyword>
<feature type="transmembrane region" description="Helical" evidence="7">
    <location>
        <begin position="105"/>
        <end position="122"/>
    </location>
</feature>
<dbReference type="PROSITE" id="PS50850">
    <property type="entry name" value="MFS"/>
    <property type="match status" value="1"/>
</dbReference>
<feature type="transmembrane region" description="Helical" evidence="7">
    <location>
        <begin position="143"/>
        <end position="162"/>
    </location>
</feature>
<reference evidence="9 10" key="1">
    <citation type="submission" date="2016-12" db="EMBL/GenBank/DDBJ databases">
        <title>Draft genome of Tersicoccus phoenicis 1P05MA.</title>
        <authorList>
            <person name="Nakajima Y."/>
            <person name="Yoshizawa S."/>
            <person name="Nakamura K."/>
            <person name="Ogura Y."/>
            <person name="Hayashi T."/>
            <person name="Kogure K."/>
        </authorList>
    </citation>
    <scope>NUCLEOTIDE SEQUENCE [LARGE SCALE GENOMIC DNA]</scope>
    <source>
        <strain evidence="9 10">1p05MA</strain>
    </source>
</reference>
<comment type="caution">
    <text evidence="9">The sequence shown here is derived from an EMBL/GenBank/DDBJ whole genome shotgun (WGS) entry which is preliminary data.</text>
</comment>
<protein>
    <submittedName>
        <fullName evidence="9">MFS transporter</fullName>
    </submittedName>
</protein>
<dbReference type="Proteomes" id="UP000187085">
    <property type="component" value="Unassembled WGS sequence"/>
</dbReference>
<dbReference type="STRING" id="554083.BKD30_00970"/>
<dbReference type="EMBL" id="MRDE01000006">
    <property type="protein sequence ID" value="OMH29292.1"/>
    <property type="molecule type" value="Genomic_DNA"/>
</dbReference>
<dbReference type="SUPFAM" id="SSF103473">
    <property type="entry name" value="MFS general substrate transporter"/>
    <property type="match status" value="1"/>
</dbReference>
<evidence type="ECO:0000256" key="5">
    <source>
        <dbReference type="ARBA" id="ARBA00022989"/>
    </source>
</evidence>
<dbReference type="Pfam" id="PF07690">
    <property type="entry name" value="MFS_1"/>
    <property type="match status" value="1"/>
</dbReference>